<keyword evidence="4" id="KW-1278">Translocase</keyword>
<evidence type="ECO:0000256" key="7">
    <source>
        <dbReference type="ARBA" id="ARBA00023136"/>
    </source>
</evidence>
<dbReference type="GO" id="GO:0003954">
    <property type="term" value="F:NADH dehydrogenase activity"/>
    <property type="evidence" value="ECO:0007669"/>
    <property type="project" value="TreeGrafter"/>
</dbReference>
<evidence type="ECO:0000256" key="8">
    <source>
        <dbReference type="RuleBase" id="RU003404"/>
    </source>
</evidence>
<evidence type="ECO:0000256" key="5">
    <source>
        <dbReference type="ARBA" id="ARBA00022989"/>
    </source>
</evidence>
<comment type="subcellular location">
    <subcellularLocation>
        <location evidence="1">Membrane</location>
        <topology evidence="1">Multi-pass membrane protein</topology>
    </subcellularLocation>
</comment>
<evidence type="ECO:0000256" key="2">
    <source>
        <dbReference type="ARBA" id="ARBA00008200"/>
    </source>
</evidence>
<evidence type="ECO:0000256" key="3">
    <source>
        <dbReference type="ARBA" id="ARBA00022692"/>
    </source>
</evidence>
<dbReference type="InterPro" id="IPR003945">
    <property type="entry name" value="NU5C-like"/>
</dbReference>
<feature type="transmembrane region" description="Helical" evidence="8">
    <location>
        <begin position="136"/>
        <end position="155"/>
    </location>
</feature>
<dbReference type="InterPro" id="IPR018393">
    <property type="entry name" value="NADHpl_OxRdtase_5_subgr"/>
</dbReference>
<dbReference type="EC" id="7.1.1.2" evidence="8"/>
<dbReference type="InterPro" id="IPR001750">
    <property type="entry name" value="ND/Mrp_TM"/>
</dbReference>
<evidence type="ECO:0000313" key="11">
    <source>
        <dbReference type="EMBL" id="QIV68127.1"/>
    </source>
</evidence>
<feature type="domain" description="NADH:quinone oxidoreductase/Mrp antiporter transmembrane" evidence="9">
    <location>
        <begin position="132"/>
        <end position="416"/>
    </location>
</feature>
<keyword evidence="8" id="KW-0830">Ubiquinone</keyword>
<comment type="similarity">
    <text evidence="2 8">Belongs to the complex I subunit 5 family.</text>
</comment>
<keyword evidence="8" id="KW-0813">Transport</keyword>
<dbReference type="GO" id="GO:0008137">
    <property type="term" value="F:NADH dehydrogenase (ubiquinone) activity"/>
    <property type="evidence" value="ECO:0007669"/>
    <property type="project" value="UniProtKB-EC"/>
</dbReference>
<comment type="caution">
    <text evidence="8">Lacks conserved residue(s) required for the propagation of feature annotation.</text>
</comment>
<dbReference type="PANTHER" id="PTHR42829">
    <property type="entry name" value="NADH-UBIQUINONE OXIDOREDUCTASE CHAIN 5"/>
    <property type="match status" value="1"/>
</dbReference>
<dbReference type="GO" id="GO:0015990">
    <property type="term" value="P:electron transport coupled proton transport"/>
    <property type="evidence" value="ECO:0007669"/>
    <property type="project" value="TreeGrafter"/>
</dbReference>
<dbReference type="AlphaFoldDB" id="A0A6H0R1Z6"/>
<evidence type="ECO:0000256" key="6">
    <source>
        <dbReference type="ARBA" id="ARBA00023027"/>
    </source>
</evidence>
<comment type="catalytic activity">
    <reaction evidence="8">
        <text>a ubiquinone + NADH + 5 H(+)(in) = a ubiquinol + NAD(+) + 4 H(+)(out)</text>
        <dbReference type="Rhea" id="RHEA:29091"/>
        <dbReference type="Rhea" id="RHEA-COMP:9565"/>
        <dbReference type="Rhea" id="RHEA-COMP:9566"/>
        <dbReference type="ChEBI" id="CHEBI:15378"/>
        <dbReference type="ChEBI" id="CHEBI:16389"/>
        <dbReference type="ChEBI" id="CHEBI:17976"/>
        <dbReference type="ChEBI" id="CHEBI:57540"/>
        <dbReference type="ChEBI" id="CHEBI:57945"/>
        <dbReference type="EC" id="7.1.1.2"/>
    </reaction>
</comment>
<gene>
    <name evidence="11" type="primary">nad5</name>
</gene>
<dbReference type="GO" id="GO:0016020">
    <property type="term" value="C:membrane"/>
    <property type="evidence" value="ECO:0007669"/>
    <property type="project" value="UniProtKB-SubCell"/>
</dbReference>
<evidence type="ECO:0000259" key="10">
    <source>
        <dbReference type="Pfam" id="PF00662"/>
    </source>
</evidence>
<sequence>MYRLLGYFPLAGARVCGMGGRWLGGRGRRRVRTSCLRSTRLLSWAAFYEVGVRGVQARVSLRSWFERDAFQVQWRREVDRLTRVMVRLVTTVSTLVHLYSAEYLRKDPHLPRFFSYLSFFTFTMMVLVTRRDLVQLFFGWEGVGVASFLLIHFWTRRARRNSGANKAMIYNRVGDLRLALGSFRAFELAGRVDFATLSQRRSLMTESQFHLGSLTLPRGTTIRILLLLGAMGKSAQLSLHPWLPDAMEGPTPVSALIHAATMVTAGVYLLARTHPLRTEGSQRRVRRVGARTALFAVSVGSGQKDLKRMIAYSTCSQLGFMVFACGAGQFARAMFHLFTHGFYKRLLFLARGSVIHARRDEQDVRRLGGRSRSLPLTTTALMIGSFALRGFPFRAGFYSKDLILETAEGVGTVMRAPLALTTSLAAYGTAYYSTTLIWRTFLGAPKGPKRRVAGRQEPGLAMALPLVVLTTARRLVGWRSEDLLVGRGTLFWGSRGATALLSERLLSREYHSWKVLPLVLSRLARGLRILASRTRALATPRERASQNFLSRRWGMDRVFHETFASPRFHHGWATTYGRLDQGLLERRTPERRSDRRKRGSSRIRRLPAGVGGFVGRMFRRRVLGMLLSGR</sequence>
<geneLocation type="mitochondrion" evidence="11"/>
<keyword evidence="6 8" id="KW-0520">NAD</keyword>
<evidence type="ECO:0000259" key="9">
    <source>
        <dbReference type="Pfam" id="PF00361"/>
    </source>
</evidence>
<dbReference type="Pfam" id="PF00361">
    <property type="entry name" value="Proton_antipo_M"/>
    <property type="match status" value="1"/>
</dbReference>
<evidence type="ECO:0000256" key="4">
    <source>
        <dbReference type="ARBA" id="ARBA00022967"/>
    </source>
</evidence>
<feature type="domain" description="NADH-Ubiquinone oxidoreductase (complex I) chain 5 N-terminal" evidence="10">
    <location>
        <begin position="64"/>
        <end position="114"/>
    </location>
</feature>
<proteinExistence type="inferred from homology"/>
<dbReference type="InterPro" id="IPR001516">
    <property type="entry name" value="Proton_antipo_N"/>
</dbReference>
<keyword evidence="3 8" id="KW-0812">Transmembrane</keyword>
<dbReference type="PANTHER" id="PTHR42829:SF2">
    <property type="entry name" value="NADH-UBIQUINONE OXIDOREDUCTASE CHAIN 5"/>
    <property type="match status" value="1"/>
</dbReference>
<protein>
    <recommendedName>
        <fullName evidence="8">NADH-ubiquinone oxidoreductase chain 5</fullName>
        <ecNumber evidence="8">7.1.1.2</ecNumber>
    </recommendedName>
</protein>
<dbReference type="GO" id="GO:0042773">
    <property type="term" value="P:ATP synthesis coupled electron transport"/>
    <property type="evidence" value="ECO:0007669"/>
    <property type="project" value="InterPro"/>
</dbReference>
<dbReference type="EMBL" id="MN782006">
    <property type="protein sequence ID" value="QIV68127.1"/>
    <property type="molecule type" value="Genomic_DNA"/>
</dbReference>
<accession>A0A6H0R1Z6</accession>
<comment type="function">
    <text evidence="8">Core subunit of the mitochondrial membrane respiratory chain NADH dehydrogenase (Complex I) which catalyzes electron transfer from NADH through the respiratory chain, using ubiquinone as an electron acceptor. Essential for the catalytic activity and assembly of complex I.</text>
</comment>
<keyword evidence="5 8" id="KW-1133">Transmembrane helix</keyword>
<organism evidence="11">
    <name type="scientific">Marsupiomonas sp. NIES 1824</name>
    <dbReference type="NCBI Taxonomy" id="1562198"/>
    <lineage>
        <taxon>Eukaryota</taxon>
        <taxon>Viridiplantae</taxon>
        <taxon>Chlorophyta</taxon>
        <taxon>core chlorophytes</taxon>
        <taxon>Pedinophyceae</taxon>
        <taxon>Marsupiomonadales</taxon>
        <taxon>Marsupiomonadaceae</taxon>
        <taxon>Marsupiomonas</taxon>
    </lineage>
</organism>
<reference evidence="11" key="1">
    <citation type="journal article" date="2020" name="Mitochondrial DNA Part B Resour">
        <title>Complete mitogenome of the chlorophyte green alga Marsupiomonas sp. NIES 1824 (Pedinophyceae).</title>
        <authorList>
            <person name="Turmel M."/>
            <person name="Otis C."/>
            <person name="Lemieux C."/>
        </authorList>
    </citation>
    <scope>NUCLEOTIDE SEQUENCE</scope>
</reference>
<dbReference type="Pfam" id="PF00662">
    <property type="entry name" value="Proton_antipo_N"/>
    <property type="match status" value="1"/>
</dbReference>
<dbReference type="NCBIfam" id="TIGR01974">
    <property type="entry name" value="NDH_I_L"/>
    <property type="match status" value="1"/>
</dbReference>
<keyword evidence="7 8" id="KW-0472">Membrane</keyword>
<keyword evidence="8 11" id="KW-0496">Mitochondrion</keyword>
<name>A0A6H0R1Z6_9CHLO</name>
<evidence type="ECO:0000256" key="1">
    <source>
        <dbReference type="ARBA" id="ARBA00004141"/>
    </source>
</evidence>
<dbReference type="PRINTS" id="PR01434">
    <property type="entry name" value="NADHDHGNASE5"/>
</dbReference>